<dbReference type="EMBL" id="MNCJ02000319">
    <property type="protein sequence ID" value="KAF5809346.1"/>
    <property type="molecule type" value="Genomic_DNA"/>
</dbReference>
<keyword evidence="2" id="KW-1185">Reference proteome</keyword>
<dbReference type="Proteomes" id="UP000215914">
    <property type="component" value="Unassembled WGS sequence"/>
</dbReference>
<dbReference type="Gramene" id="mRNA:HanXRQr2_Chr04g0156061">
    <property type="protein sequence ID" value="mRNA:HanXRQr2_Chr04g0156061"/>
    <property type="gene ID" value="HanXRQr2_Chr04g0156061"/>
</dbReference>
<name>A0A9K3NQY5_HELAN</name>
<sequence>MIKIETSKRSRIHLLHIAMRSPKFRIKTIEPANNPTARNFQKALILSREITASAIANP</sequence>
<accession>A0A9K3NQY5</accession>
<evidence type="ECO:0000313" key="1">
    <source>
        <dbReference type="EMBL" id="KAF5809346.1"/>
    </source>
</evidence>
<evidence type="ECO:0000313" key="2">
    <source>
        <dbReference type="Proteomes" id="UP000215914"/>
    </source>
</evidence>
<reference evidence="1" key="2">
    <citation type="submission" date="2020-06" db="EMBL/GenBank/DDBJ databases">
        <title>Helianthus annuus Genome sequencing and assembly Release 2.</title>
        <authorList>
            <person name="Gouzy J."/>
            <person name="Langlade N."/>
            <person name="Munos S."/>
        </authorList>
    </citation>
    <scope>NUCLEOTIDE SEQUENCE</scope>
    <source>
        <tissue evidence="1">Leaves</tissue>
    </source>
</reference>
<reference evidence="1" key="1">
    <citation type="journal article" date="2017" name="Nature">
        <title>The sunflower genome provides insights into oil metabolism, flowering and Asterid evolution.</title>
        <authorList>
            <person name="Badouin H."/>
            <person name="Gouzy J."/>
            <person name="Grassa C.J."/>
            <person name="Murat F."/>
            <person name="Staton S.E."/>
            <person name="Cottret L."/>
            <person name="Lelandais-Briere C."/>
            <person name="Owens G.L."/>
            <person name="Carrere S."/>
            <person name="Mayjonade B."/>
            <person name="Legrand L."/>
            <person name="Gill N."/>
            <person name="Kane N.C."/>
            <person name="Bowers J.E."/>
            <person name="Hubner S."/>
            <person name="Bellec A."/>
            <person name="Berard A."/>
            <person name="Berges H."/>
            <person name="Blanchet N."/>
            <person name="Boniface M.C."/>
            <person name="Brunel D."/>
            <person name="Catrice O."/>
            <person name="Chaidir N."/>
            <person name="Claudel C."/>
            <person name="Donnadieu C."/>
            <person name="Faraut T."/>
            <person name="Fievet G."/>
            <person name="Helmstetter N."/>
            <person name="King M."/>
            <person name="Knapp S.J."/>
            <person name="Lai Z."/>
            <person name="Le Paslier M.C."/>
            <person name="Lippi Y."/>
            <person name="Lorenzon L."/>
            <person name="Mandel J.R."/>
            <person name="Marage G."/>
            <person name="Marchand G."/>
            <person name="Marquand E."/>
            <person name="Bret-Mestries E."/>
            <person name="Morien E."/>
            <person name="Nambeesan S."/>
            <person name="Nguyen T."/>
            <person name="Pegot-Espagnet P."/>
            <person name="Pouilly N."/>
            <person name="Raftis F."/>
            <person name="Sallet E."/>
            <person name="Schiex T."/>
            <person name="Thomas J."/>
            <person name="Vandecasteele C."/>
            <person name="Vares D."/>
            <person name="Vear F."/>
            <person name="Vautrin S."/>
            <person name="Crespi M."/>
            <person name="Mangin B."/>
            <person name="Burke J.M."/>
            <person name="Salse J."/>
            <person name="Munos S."/>
            <person name="Vincourt P."/>
            <person name="Rieseberg L.H."/>
            <person name="Langlade N.B."/>
        </authorList>
    </citation>
    <scope>NUCLEOTIDE SEQUENCE</scope>
    <source>
        <tissue evidence="1">Leaves</tissue>
    </source>
</reference>
<proteinExistence type="predicted"/>
<protein>
    <submittedName>
        <fullName evidence="1">Uncharacterized protein</fullName>
    </submittedName>
</protein>
<comment type="caution">
    <text evidence="1">The sequence shown here is derived from an EMBL/GenBank/DDBJ whole genome shotgun (WGS) entry which is preliminary data.</text>
</comment>
<gene>
    <name evidence="1" type="ORF">HanXRQr2_Chr04g0156061</name>
</gene>
<organism evidence="1 2">
    <name type="scientific">Helianthus annuus</name>
    <name type="common">Common sunflower</name>
    <dbReference type="NCBI Taxonomy" id="4232"/>
    <lineage>
        <taxon>Eukaryota</taxon>
        <taxon>Viridiplantae</taxon>
        <taxon>Streptophyta</taxon>
        <taxon>Embryophyta</taxon>
        <taxon>Tracheophyta</taxon>
        <taxon>Spermatophyta</taxon>
        <taxon>Magnoliopsida</taxon>
        <taxon>eudicotyledons</taxon>
        <taxon>Gunneridae</taxon>
        <taxon>Pentapetalae</taxon>
        <taxon>asterids</taxon>
        <taxon>campanulids</taxon>
        <taxon>Asterales</taxon>
        <taxon>Asteraceae</taxon>
        <taxon>Asteroideae</taxon>
        <taxon>Heliantheae alliance</taxon>
        <taxon>Heliantheae</taxon>
        <taxon>Helianthus</taxon>
    </lineage>
</organism>
<dbReference type="AlphaFoldDB" id="A0A9K3NQY5"/>